<evidence type="ECO:0000256" key="1">
    <source>
        <dbReference type="SAM" id="MobiDB-lite"/>
    </source>
</evidence>
<dbReference type="EMBL" id="CACVKT020007373">
    <property type="protein sequence ID" value="CAC5407187.1"/>
    <property type="molecule type" value="Genomic_DNA"/>
</dbReference>
<dbReference type="AlphaFoldDB" id="A0A6J8DHN6"/>
<accession>A0A6J8DHN6</accession>
<feature type="region of interest" description="Disordered" evidence="1">
    <location>
        <begin position="1"/>
        <end position="65"/>
    </location>
</feature>
<evidence type="ECO:0000313" key="2">
    <source>
        <dbReference type="EMBL" id="CAC5407187.1"/>
    </source>
</evidence>
<feature type="compositionally biased region" description="Low complexity" evidence="1">
    <location>
        <begin position="19"/>
        <end position="54"/>
    </location>
</feature>
<feature type="region of interest" description="Disordered" evidence="1">
    <location>
        <begin position="121"/>
        <end position="173"/>
    </location>
</feature>
<dbReference type="Proteomes" id="UP000507470">
    <property type="component" value="Unassembled WGS sequence"/>
</dbReference>
<dbReference type="OrthoDB" id="6214433at2759"/>
<keyword evidence="3" id="KW-1185">Reference proteome</keyword>
<gene>
    <name evidence="2" type="ORF">MCOR_40689</name>
</gene>
<feature type="region of interest" description="Disordered" evidence="1">
    <location>
        <begin position="280"/>
        <end position="354"/>
    </location>
</feature>
<feature type="compositionally biased region" description="Basic and acidic residues" evidence="1">
    <location>
        <begin position="303"/>
        <end position="354"/>
    </location>
</feature>
<feature type="compositionally biased region" description="Basic and acidic residues" evidence="1">
    <location>
        <begin position="280"/>
        <end position="296"/>
    </location>
</feature>
<protein>
    <submittedName>
        <fullName evidence="2">Uncharacterized protein</fullName>
    </submittedName>
</protein>
<feature type="compositionally biased region" description="Basic and acidic residues" evidence="1">
    <location>
        <begin position="217"/>
        <end position="244"/>
    </location>
</feature>
<sequence>MRIQTKKGNKLFLSTGKNASSSGSATTPKASATTPNASATTPNASATTPKASSTLDMERSAKEEEKEQQAVSQFCEAILSVAVFQCTLEEWEVVEADIMAAVAKEAALKMELDKLQHMDRFERGDNNEEENQLGRETQSEDDELRQSEANSSFSVDDWKDVEDNLKGDENQGGLMKATGHIITKIHVQKIADNPLKYAVGYQNPVQNSKLDMLLEKQTDNDAKKEKRKHNKEERRKEKKAKEEESMVNNHFKAMDNRMIRYSKDVKIQWEKELKRREKMAKIERKQITKLEKEMKRKERRKTKGEMKKNIKSTDADKEGQKEKKKSETKKESKKTEEKKAHNDEQIKKKDDKEIKMEVIDNKKKETQKDIIDNDQVDVNKAGKKNTIRSNIRAFLGSLSCIKGPKQDV</sequence>
<organism evidence="2 3">
    <name type="scientific">Mytilus coruscus</name>
    <name type="common">Sea mussel</name>
    <dbReference type="NCBI Taxonomy" id="42192"/>
    <lineage>
        <taxon>Eukaryota</taxon>
        <taxon>Metazoa</taxon>
        <taxon>Spiralia</taxon>
        <taxon>Lophotrochozoa</taxon>
        <taxon>Mollusca</taxon>
        <taxon>Bivalvia</taxon>
        <taxon>Autobranchia</taxon>
        <taxon>Pteriomorphia</taxon>
        <taxon>Mytilida</taxon>
        <taxon>Mytiloidea</taxon>
        <taxon>Mytilidae</taxon>
        <taxon>Mytilinae</taxon>
        <taxon>Mytilus</taxon>
    </lineage>
</organism>
<evidence type="ECO:0000313" key="3">
    <source>
        <dbReference type="Proteomes" id="UP000507470"/>
    </source>
</evidence>
<feature type="compositionally biased region" description="Basic and acidic residues" evidence="1">
    <location>
        <begin position="56"/>
        <end position="65"/>
    </location>
</feature>
<reference evidence="2 3" key="1">
    <citation type="submission" date="2020-06" db="EMBL/GenBank/DDBJ databases">
        <authorList>
            <person name="Li R."/>
            <person name="Bekaert M."/>
        </authorList>
    </citation>
    <scope>NUCLEOTIDE SEQUENCE [LARGE SCALE GENOMIC DNA]</scope>
    <source>
        <strain evidence="3">wild</strain>
    </source>
</reference>
<name>A0A6J8DHN6_MYTCO</name>
<feature type="compositionally biased region" description="Basic and acidic residues" evidence="1">
    <location>
        <begin position="156"/>
        <end position="169"/>
    </location>
</feature>
<feature type="region of interest" description="Disordered" evidence="1">
    <location>
        <begin position="217"/>
        <end position="251"/>
    </location>
</feature>
<proteinExistence type="predicted"/>